<organism evidence="2">
    <name type="scientific">Tanacetum cinerariifolium</name>
    <name type="common">Dalmatian daisy</name>
    <name type="synonym">Chrysanthemum cinerariifolium</name>
    <dbReference type="NCBI Taxonomy" id="118510"/>
    <lineage>
        <taxon>Eukaryota</taxon>
        <taxon>Viridiplantae</taxon>
        <taxon>Streptophyta</taxon>
        <taxon>Embryophyta</taxon>
        <taxon>Tracheophyta</taxon>
        <taxon>Spermatophyta</taxon>
        <taxon>Magnoliopsida</taxon>
        <taxon>eudicotyledons</taxon>
        <taxon>Gunneridae</taxon>
        <taxon>Pentapetalae</taxon>
        <taxon>asterids</taxon>
        <taxon>campanulids</taxon>
        <taxon>Asterales</taxon>
        <taxon>Asteraceae</taxon>
        <taxon>Asteroideae</taxon>
        <taxon>Anthemideae</taxon>
        <taxon>Anthemidinae</taxon>
        <taxon>Tanacetum</taxon>
    </lineage>
</organism>
<proteinExistence type="predicted"/>
<evidence type="ECO:0008006" key="3">
    <source>
        <dbReference type="Google" id="ProtNLM"/>
    </source>
</evidence>
<reference evidence="2" key="1">
    <citation type="journal article" date="2019" name="Sci. Rep.">
        <title>Draft genome of Tanacetum cinerariifolium, the natural source of mosquito coil.</title>
        <authorList>
            <person name="Yamashiro T."/>
            <person name="Shiraishi A."/>
            <person name="Satake H."/>
            <person name="Nakayama K."/>
        </authorList>
    </citation>
    <scope>NUCLEOTIDE SEQUENCE</scope>
</reference>
<feature type="region of interest" description="Disordered" evidence="1">
    <location>
        <begin position="109"/>
        <end position="138"/>
    </location>
</feature>
<gene>
    <name evidence="2" type="ORF">Tci_834550</name>
</gene>
<feature type="compositionally biased region" description="Basic and acidic residues" evidence="1">
    <location>
        <begin position="119"/>
        <end position="132"/>
    </location>
</feature>
<name>A0A699Q413_TANCI</name>
<dbReference type="AlphaFoldDB" id="A0A699Q413"/>
<accession>A0A699Q413</accession>
<evidence type="ECO:0000256" key="1">
    <source>
        <dbReference type="SAM" id="MobiDB-lite"/>
    </source>
</evidence>
<evidence type="ECO:0000313" key="2">
    <source>
        <dbReference type="EMBL" id="GFC62580.1"/>
    </source>
</evidence>
<protein>
    <recommendedName>
        <fullName evidence="3">Reverse transcriptase domain-containing protein</fullName>
    </recommendedName>
</protein>
<sequence>MMVIIFHMIHQVFLVVITVEDPMKISSVNPWTKILIFPVMTKFKTPLFQENSLTNNKFEAYTAANDANMNDLQFMLDNFQKNQQDFQGNFEQMHDDLLNQMRNFMQNFHNGPPGEDMEHEATTDTELTRTKDIQPLPV</sequence>
<comment type="caution">
    <text evidence="2">The sequence shown here is derived from an EMBL/GenBank/DDBJ whole genome shotgun (WGS) entry which is preliminary data.</text>
</comment>
<dbReference type="EMBL" id="BKCJ010994486">
    <property type="protein sequence ID" value="GFC62580.1"/>
    <property type="molecule type" value="Genomic_DNA"/>
</dbReference>